<dbReference type="RefSeq" id="WP_144302083.1">
    <property type="nucleotide sequence ID" value="NZ_QMIE01000003.1"/>
</dbReference>
<dbReference type="EMBL" id="QMIE01000003">
    <property type="protein sequence ID" value="TVM18813.1"/>
    <property type="molecule type" value="Genomic_DNA"/>
</dbReference>
<name>A0A7M3MHY8_9BACT</name>
<keyword evidence="2" id="KW-1185">Reference proteome</keyword>
<reference evidence="1 2" key="1">
    <citation type="submission" date="2018-06" db="EMBL/GenBank/DDBJ databases">
        <title>Complete genome of Desulfovibrio indonesiensis P37SLT.</title>
        <authorList>
            <person name="Crispim J.S."/>
            <person name="Vidigal P.M.P."/>
            <person name="Silva L.C.F."/>
            <person name="Laguardia C.N."/>
            <person name="Araujo L.C."/>
            <person name="Dias R.S."/>
            <person name="Sousa M.P."/>
            <person name="Paula S.O."/>
            <person name="Silva C."/>
        </authorList>
    </citation>
    <scope>NUCLEOTIDE SEQUENCE [LARGE SCALE GENOMIC DNA]</scope>
    <source>
        <strain evidence="1 2">P37SLT</strain>
    </source>
</reference>
<sequence length="108" mass="11859">MDNVFKNGFLFGLGAGLLIKDGLEESVEEILAKGKEKAEGFSGRGEKFVDQLKGYLDDLEIRGKDEVESALSDLGLVNRREFEALLARVEHLETATGHRGATMESDTE</sequence>
<protein>
    <recommendedName>
        <fullName evidence="3">Polyhydroxyalkanoate synthesis regulator phasin</fullName>
    </recommendedName>
</protein>
<dbReference type="AlphaFoldDB" id="A0A7M3MHY8"/>
<comment type="caution">
    <text evidence="1">The sequence shown here is derived from an EMBL/GenBank/DDBJ whole genome shotgun (WGS) entry which is preliminary data.</text>
</comment>
<organism evidence="1 2">
    <name type="scientific">Oceanidesulfovibrio indonesiensis</name>
    <dbReference type="NCBI Taxonomy" id="54767"/>
    <lineage>
        <taxon>Bacteria</taxon>
        <taxon>Pseudomonadati</taxon>
        <taxon>Thermodesulfobacteriota</taxon>
        <taxon>Desulfovibrionia</taxon>
        <taxon>Desulfovibrionales</taxon>
        <taxon>Desulfovibrionaceae</taxon>
        <taxon>Oceanidesulfovibrio</taxon>
    </lineage>
</organism>
<evidence type="ECO:0008006" key="3">
    <source>
        <dbReference type="Google" id="ProtNLM"/>
    </source>
</evidence>
<accession>A0A7M3MHY8</accession>
<gene>
    <name evidence="1" type="ORF">DPQ33_04925</name>
</gene>
<evidence type="ECO:0000313" key="2">
    <source>
        <dbReference type="Proteomes" id="UP000448292"/>
    </source>
</evidence>
<evidence type="ECO:0000313" key="1">
    <source>
        <dbReference type="EMBL" id="TVM18813.1"/>
    </source>
</evidence>
<dbReference type="OrthoDB" id="5472299at2"/>
<dbReference type="Proteomes" id="UP000448292">
    <property type="component" value="Unassembled WGS sequence"/>
</dbReference>
<proteinExistence type="predicted"/>